<dbReference type="EMBL" id="QGKX02000095">
    <property type="protein sequence ID" value="KAF3573792.1"/>
    <property type="molecule type" value="Genomic_DNA"/>
</dbReference>
<protein>
    <submittedName>
        <fullName evidence="2">Uncharacterized protein</fullName>
    </submittedName>
</protein>
<dbReference type="AlphaFoldDB" id="A0A8S9RN96"/>
<feature type="region of interest" description="Disordered" evidence="1">
    <location>
        <begin position="191"/>
        <end position="218"/>
    </location>
</feature>
<comment type="caution">
    <text evidence="2">The sequence shown here is derived from an EMBL/GenBank/DDBJ whole genome shotgun (WGS) entry which is preliminary data.</text>
</comment>
<evidence type="ECO:0000313" key="2">
    <source>
        <dbReference type="EMBL" id="KAF3573792.1"/>
    </source>
</evidence>
<feature type="compositionally biased region" description="Polar residues" evidence="1">
    <location>
        <begin position="192"/>
        <end position="209"/>
    </location>
</feature>
<accession>A0A8S9RN96</accession>
<dbReference type="Proteomes" id="UP000712600">
    <property type="component" value="Unassembled WGS sequence"/>
</dbReference>
<sequence length="218" mass="25146">MVETEDLPSINLVVESRAVKIDREILKNEVVEELIHDVLEARRFTITTFLQHEVFRKTLYQRNNISKTLEAGRDLSRTGSKHDGIEARRENPKLDENPNFGIMEVFDEAEGSGNIYRKGQSVPFMIMWRYCPELVQFHGFRSVEVLLDTPPRSSKNCPEAKGRTVRVQIRPSRPVSVYMVKPRFCPRRDQFSPVQSSHPLGFGQVSSDQPAAYRQRTL</sequence>
<reference evidence="2" key="1">
    <citation type="submission" date="2019-12" db="EMBL/GenBank/DDBJ databases">
        <title>Genome sequencing and annotation of Brassica cretica.</title>
        <authorList>
            <person name="Studholme D.J."/>
            <person name="Sarris P."/>
        </authorList>
    </citation>
    <scope>NUCLEOTIDE SEQUENCE</scope>
    <source>
        <strain evidence="2">PFS-109/04</strain>
        <tissue evidence="2">Leaf</tissue>
    </source>
</reference>
<proteinExistence type="predicted"/>
<evidence type="ECO:0000313" key="3">
    <source>
        <dbReference type="Proteomes" id="UP000712600"/>
    </source>
</evidence>
<organism evidence="2 3">
    <name type="scientific">Brassica cretica</name>
    <name type="common">Mustard</name>
    <dbReference type="NCBI Taxonomy" id="69181"/>
    <lineage>
        <taxon>Eukaryota</taxon>
        <taxon>Viridiplantae</taxon>
        <taxon>Streptophyta</taxon>
        <taxon>Embryophyta</taxon>
        <taxon>Tracheophyta</taxon>
        <taxon>Spermatophyta</taxon>
        <taxon>Magnoliopsida</taxon>
        <taxon>eudicotyledons</taxon>
        <taxon>Gunneridae</taxon>
        <taxon>Pentapetalae</taxon>
        <taxon>rosids</taxon>
        <taxon>malvids</taxon>
        <taxon>Brassicales</taxon>
        <taxon>Brassicaceae</taxon>
        <taxon>Brassiceae</taxon>
        <taxon>Brassica</taxon>
    </lineage>
</organism>
<gene>
    <name evidence="2" type="ORF">F2Q69_00059743</name>
</gene>
<evidence type="ECO:0000256" key="1">
    <source>
        <dbReference type="SAM" id="MobiDB-lite"/>
    </source>
</evidence>
<name>A0A8S9RN96_BRACR</name>